<evidence type="ECO:0000313" key="4">
    <source>
        <dbReference type="Proteomes" id="UP000824037"/>
    </source>
</evidence>
<evidence type="ECO:0000256" key="1">
    <source>
        <dbReference type="SAM" id="MobiDB-lite"/>
    </source>
</evidence>
<evidence type="ECO:0000259" key="2">
    <source>
        <dbReference type="SMART" id="SM00507"/>
    </source>
</evidence>
<dbReference type="GO" id="GO:0004519">
    <property type="term" value="F:endonuclease activity"/>
    <property type="evidence" value="ECO:0007669"/>
    <property type="project" value="UniProtKB-KW"/>
</dbReference>
<dbReference type="InterPro" id="IPR003615">
    <property type="entry name" value="HNH_nuc"/>
</dbReference>
<gene>
    <name evidence="3" type="ORF">H9815_07260</name>
</gene>
<dbReference type="AlphaFoldDB" id="A0A9D2EDS2"/>
<reference evidence="3" key="2">
    <citation type="submission" date="2021-04" db="EMBL/GenBank/DDBJ databases">
        <authorList>
            <person name="Gilroy R."/>
        </authorList>
    </citation>
    <scope>NUCLEOTIDE SEQUENCE</scope>
    <source>
        <strain evidence="3">ChiGjej4B4-7305</strain>
    </source>
</reference>
<dbReference type="InterPro" id="IPR003870">
    <property type="entry name" value="DUF222"/>
</dbReference>
<dbReference type="CDD" id="cd00085">
    <property type="entry name" value="HNHc"/>
    <property type="match status" value="1"/>
</dbReference>
<keyword evidence="3" id="KW-0255">Endonuclease</keyword>
<protein>
    <submittedName>
        <fullName evidence="3">HNH endonuclease</fullName>
    </submittedName>
</protein>
<reference evidence="3" key="1">
    <citation type="journal article" date="2021" name="PeerJ">
        <title>Extensive microbial diversity within the chicken gut microbiome revealed by metagenomics and culture.</title>
        <authorList>
            <person name="Gilroy R."/>
            <person name="Ravi A."/>
            <person name="Getino M."/>
            <person name="Pursley I."/>
            <person name="Horton D.L."/>
            <person name="Alikhan N.F."/>
            <person name="Baker D."/>
            <person name="Gharbi K."/>
            <person name="Hall N."/>
            <person name="Watson M."/>
            <person name="Adriaenssens E.M."/>
            <person name="Foster-Nyarko E."/>
            <person name="Jarju S."/>
            <person name="Secka A."/>
            <person name="Antonio M."/>
            <person name="Oren A."/>
            <person name="Chaudhuri R.R."/>
            <person name="La Ragione R."/>
            <person name="Hildebrand F."/>
            <person name="Pallen M.J."/>
        </authorList>
    </citation>
    <scope>NUCLEOTIDE SEQUENCE</scope>
    <source>
        <strain evidence="3">ChiGjej4B4-7305</strain>
    </source>
</reference>
<feature type="compositionally biased region" description="Low complexity" evidence="1">
    <location>
        <begin position="184"/>
        <end position="204"/>
    </location>
</feature>
<feature type="domain" description="HNH nuclease" evidence="2">
    <location>
        <begin position="279"/>
        <end position="332"/>
    </location>
</feature>
<feature type="non-terminal residue" evidence="3">
    <location>
        <position position="1"/>
    </location>
</feature>
<feature type="region of interest" description="Disordered" evidence="1">
    <location>
        <begin position="356"/>
        <end position="375"/>
    </location>
</feature>
<name>A0A9D2EDS2_9MICO</name>
<organism evidence="3 4">
    <name type="scientific">Candidatus Ruania gallistercoris</name>
    <dbReference type="NCBI Taxonomy" id="2838746"/>
    <lineage>
        <taxon>Bacteria</taxon>
        <taxon>Bacillati</taxon>
        <taxon>Actinomycetota</taxon>
        <taxon>Actinomycetes</taxon>
        <taxon>Micrococcales</taxon>
        <taxon>Ruaniaceae</taxon>
        <taxon>Ruania</taxon>
    </lineage>
</organism>
<dbReference type="Proteomes" id="UP000824037">
    <property type="component" value="Unassembled WGS sequence"/>
</dbReference>
<dbReference type="SMART" id="SM00507">
    <property type="entry name" value="HNHc"/>
    <property type="match status" value="1"/>
</dbReference>
<dbReference type="EMBL" id="DXBY01000126">
    <property type="protein sequence ID" value="HIZ35560.1"/>
    <property type="molecule type" value="Genomic_DNA"/>
</dbReference>
<keyword evidence="3" id="KW-0378">Hydrolase</keyword>
<dbReference type="Pfam" id="PF02720">
    <property type="entry name" value="DUF222"/>
    <property type="match status" value="1"/>
</dbReference>
<feature type="region of interest" description="Disordered" evidence="1">
    <location>
        <begin position="1"/>
        <end position="44"/>
    </location>
</feature>
<feature type="compositionally biased region" description="Polar residues" evidence="1">
    <location>
        <begin position="1"/>
        <end position="11"/>
    </location>
</feature>
<feature type="region of interest" description="Disordered" evidence="1">
    <location>
        <begin position="183"/>
        <end position="209"/>
    </location>
</feature>
<evidence type="ECO:0000313" key="3">
    <source>
        <dbReference type="EMBL" id="HIZ35560.1"/>
    </source>
</evidence>
<comment type="caution">
    <text evidence="3">The sequence shown here is derived from an EMBL/GenBank/DDBJ whole genome shotgun (WGS) entry which is preliminary data.</text>
</comment>
<keyword evidence="3" id="KW-0540">Nuclease</keyword>
<accession>A0A9D2EDS2</accession>
<proteinExistence type="predicted"/>
<sequence>ALATTALTSPTRVAALAEPLTLDQPEAENDSTGDTGEAAGSESTPTVEEYLLAQAQDMRVDEVRRLGKYFAHVADPEADERGYRKAKEREFVELVRTLDGWHLSGFLTEENGRLVRAAMDAVMTPPAPDDQRTGDQRRAQALADLAHLVLDKGLAGTHASVRPHLGVLINPTDLDRLLRQAKEGTTPPVGGSGPVGPSSTCPTPAGTSHWDTVPLTDLIGIDWTTQLRNRPPTFDDGTGPVPPALLRRLATCGDLYRVLFSPEGEVINLGRSRRLFTPAQRRALIARDQGCTWPGCTAPPVICESHHARIHWADGGPTNVSNGALLCYHHHAVVDARTIAMTRQNGTWIFTREDGTTINTDLDPPTDHPVWPDTG</sequence>